<dbReference type="InterPro" id="IPR036249">
    <property type="entry name" value="Thioredoxin-like_sf"/>
</dbReference>
<sequence>MRKIPTLVLFVLIVASITAQNSFEKTALSQAKEMANYSNSHDFKKYVDYLLPFNYGNNSNNKEKLSEMFKRSSESDTATIRVVKTVKSIINKDQYQILILCRERNRDHYIFGISNDKGKNWLFTQPQQTKMNFNALQEMIPTISTSFSPLVDPKFGKRINYIKGEKIAPFKFTDINGKILSSDSLKGKVIVLNFWSMSCGPCIKEIPDLNELVAKMKSKEVVFIAPAVYTSKDDIVKYLLPKHPFSYQIVCIENDDDYNVNSFPTHVIIDQNMNIVYKYDAYSKENTKKMEEILMGLLK</sequence>
<reference key="1">
    <citation type="submission" date="2010-11" db="EMBL/GenBank/DDBJ databases">
        <title>The complete genome of Paludibacter propionicigenes DSM 17365.</title>
        <authorList>
            <consortium name="US DOE Joint Genome Institute (JGI-PGF)"/>
            <person name="Lucas S."/>
            <person name="Copeland A."/>
            <person name="Lapidus A."/>
            <person name="Bruce D."/>
            <person name="Goodwin L."/>
            <person name="Pitluck S."/>
            <person name="Kyrpides N."/>
            <person name="Mavromatis K."/>
            <person name="Ivanova N."/>
            <person name="Munk A.C."/>
            <person name="Brettin T."/>
            <person name="Detter J.C."/>
            <person name="Han C."/>
            <person name="Tapia R."/>
            <person name="Land M."/>
            <person name="Hauser L."/>
            <person name="Markowitz V."/>
            <person name="Cheng J.-F."/>
            <person name="Hugenholtz P."/>
            <person name="Woyke T."/>
            <person name="Wu D."/>
            <person name="Gronow S."/>
            <person name="Wellnitz S."/>
            <person name="Brambilla E."/>
            <person name="Klenk H.-P."/>
            <person name="Eisen J.A."/>
        </authorList>
    </citation>
    <scope>NUCLEOTIDE SEQUENCE</scope>
    <source>
        <strain>WB4</strain>
    </source>
</reference>
<dbReference type="Proteomes" id="UP000008718">
    <property type="component" value="Chromosome"/>
</dbReference>
<dbReference type="GO" id="GO:0016491">
    <property type="term" value="F:oxidoreductase activity"/>
    <property type="evidence" value="ECO:0007669"/>
    <property type="project" value="InterPro"/>
</dbReference>
<dbReference type="AlphaFoldDB" id="E4T8B5"/>
<organism evidence="3 4">
    <name type="scientific">Paludibacter propionicigenes (strain DSM 17365 / JCM 13257 / WB4)</name>
    <dbReference type="NCBI Taxonomy" id="694427"/>
    <lineage>
        <taxon>Bacteria</taxon>
        <taxon>Pseudomonadati</taxon>
        <taxon>Bacteroidota</taxon>
        <taxon>Bacteroidia</taxon>
        <taxon>Bacteroidales</taxon>
        <taxon>Paludibacteraceae</taxon>
        <taxon>Paludibacter</taxon>
    </lineage>
</organism>
<gene>
    <name evidence="3" type="ordered locus">Palpr_2830</name>
</gene>
<accession>E4T8B5</accession>
<keyword evidence="4" id="KW-1185">Reference proteome</keyword>
<feature type="signal peptide" evidence="1">
    <location>
        <begin position="1"/>
        <end position="21"/>
    </location>
</feature>
<dbReference type="Gene3D" id="3.40.30.10">
    <property type="entry name" value="Glutaredoxin"/>
    <property type="match status" value="1"/>
</dbReference>
<dbReference type="InterPro" id="IPR013766">
    <property type="entry name" value="Thioredoxin_domain"/>
</dbReference>
<feature type="domain" description="Thioredoxin" evidence="2">
    <location>
        <begin position="161"/>
        <end position="299"/>
    </location>
</feature>
<dbReference type="GO" id="GO:0016209">
    <property type="term" value="F:antioxidant activity"/>
    <property type="evidence" value="ECO:0007669"/>
    <property type="project" value="InterPro"/>
</dbReference>
<evidence type="ECO:0000313" key="3">
    <source>
        <dbReference type="EMBL" id="ADQ80959.1"/>
    </source>
</evidence>
<evidence type="ECO:0000313" key="4">
    <source>
        <dbReference type="Proteomes" id="UP000008718"/>
    </source>
</evidence>
<name>E4T8B5_PALPW</name>
<dbReference type="InterPro" id="IPR000866">
    <property type="entry name" value="AhpC/TSA"/>
</dbReference>
<dbReference type="HOGENOM" id="CLU_930144_0_0_10"/>
<keyword evidence="1" id="KW-0732">Signal</keyword>
<evidence type="ECO:0000259" key="2">
    <source>
        <dbReference type="PROSITE" id="PS51352"/>
    </source>
</evidence>
<dbReference type="PROSITE" id="PS51352">
    <property type="entry name" value="THIOREDOXIN_2"/>
    <property type="match status" value="1"/>
</dbReference>
<reference evidence="3 4" key="2">
    <citation type="journal article" date="2011" name="Stand. Genomic Sci.">
        <title>Complete genome sequence of Paludibacter propionicigenes type strain (WB4).</title>
        <authorList>
            <person name="Gronow S."/>
            <person name="Munk C."/>
            <person name="Lapidus A."/>
            <person name="Nolan M."/>
            <person name="Lucas S."/>
            <person name="Hammon N."/>
            <person name="Deshpande S."/>
            <person name="Cheng J.F."/>
            <person name="Tapia R."/>
            <person name="Han C."/>
            <person name="Goodwin L."/>
            <person name="Pitluck S."/>
            <person name="Liolios K."/>
            <person name="Ivanova N."/>
            <person name="Mavromatis K."/>
            <person name="Mikhailova N."/>
            <person name="Pati A."/>
            <person name="Chen A."/>
            <person name="Palaniappan K."/>
            <person name="Land M."/>
            <person name="Hauser L."/>
            <person name="Chang Y.J."/>
            <person name="Jeffries C.D."/>
            <person name="Brambilla E."/>
            <person name="Rohde M."/>
            <person name="Goker M."/>
            <person name="Detter J.C."/>
            <person name="Woyke T."/>
            <person name="Bristow J."/>
            <person name="Eisen J.A."/>
            <person name="Markowitz V."/>
            <person name="Hugenholtz P."/>
            <person name="Kyrpides N.C."/>
            <person name="Klenk H.P."/>
        </authorList>
    </citation>
    <scope>NUCLEOTIDE SEQUENCE [LARGE SCALE GENOMIC DNA]</scope>
    <source>
        <strain evidence="4">DSM 17365 / JCM 13257 / WB4</strain>
    </source>
</reference>
<dbReference type="Pfam" id="PF00578">
    <property type="entry name" value="AhpC-TSA"/>
    <property type="match status" value="1"/>
</dbReference>
<protein>
    <submittedName>
        <fullName evidence="3">Redoxin domain protein</fullName>
    </submittedName>
</protein>
<dbReference type="KEGG" id="ppn:Palpr_2830"/>
<dbReference type="InterPro" id="IPR050553">
    <property type="entry name" value="Thioredoxin_ResA/DsbE_sf"/>
</dbReference>
<dbReference type="SUPFAM" id="SSF52833">
    <property type="entry name" value="Thioredoxin-like"/>
    <property type="match status" value="1"/>
</dbReference>
<proteinExistence type="predicted"/>
<dbReference type="OrthoDB" id="9815205at2"/>
<dbReference type="PANTHER" id="PTHR42852">
    <property type="entry name" value="THIOL:DISULFIDE INTERCHANGE PROTEIN DSBE"/>
    <property type="match status" value="1"/>
</dbReference>
<dbReference type="CDD" id="cd02966">
    <property type="entry name" value="TlpA_like_family"/>
    <property type="match status" value="1"/>
</dbReference>
<evidence type="ECO:0000256" key="1">
    <source>
        <dbReference type="SAM" id="SignalP"/>
    </source>
</evidence>
<dbReference type="PANTHER" id="PTHR42852:SF13">
    <property type="entry name" value="PROTEIN DIPZ"/>
    <property type="match status" value="1"/>
</dbReference>
<dbReference type="RefSeq" id="WP_013446328.1">
    <property type="nucleotide sequence ID" value="NC_014734.1"/>
</dbReference>
<dbReference type="EMBL" id="CP002345">
    <property type="protein sequence ID" value="ADQ80959.1"/>
    <property type="molecule type" value="Genomic_DNA"/>
</dbReference>
<dbReference type="eggNOG" id="COG0526">
    <property type="taxonomic scope" value="Bacteria"/>
</dbReference>
<dbReference type="STRING" id="694427.Palpr_2830"/>
<feature type="chain" id="PRO_5003189169" evidence="1">
    <location>
        <begin position="22"/>
        <end position="299"/>
    </location>
</feature>